<keyword evidence="5" id="KW-0653">Protein transport</keyword>
<reference evidence="8 9" key="1">
    <citation type="submission" date="2020-07" db="EMBL/GenBank/DDBJ databases">
        <authorList>
            <person name="Feng H."/>
        </authorList>
    </citation>
    <scope>NUCLEOTIDE SEQUENCE [LARGE SCALE GENOMIC DNA]</scope>
    <source>
        <strain evidence="9">s-10</strain>
    </source>
</reference>
<dbReference type="CDD" id="cd08504">
    <property type="entry name" value="PBP2_OppA"/>
    <property type="match status" value="1"/>
</dbReference>
<accession>A0A7W2A7I8</accession>
<organism evidence="8 9">
    <name type="scientific">Paenactinomyces guangxiensis</name>
    <dbReference type="NCBI Taxonomy" id="1490290"/>
    <lineage>
        <taxon>Bacteria</taxon>
        <taxon>Bacillati</taxon>
        <taxon>Bacillota</taxon>
        <taxon>Bacilli</taxon>
        <taxon>Bacillales</taxon>
        <taxon>Thermoactinomycetaceae</taxon>
        <taxon>Paenactinomyces</taxon>
    </lineage>
</organism>
<comment type="similarity">
    <text evidence="2">Belongs to the bacterial solute-binding protein 5 family.</text>
</comment>
<sequence>MWRNKFLLLGIIASLLIVSACTDPSSGDKGKKAKEQVLTTVNHVTSEPASLDPLKATDSQSGEVLTHVMEGLVRTDAKGEPQPGMAEKWEVSADNLTFTFHLRDAKWTNGDPVTAHDFEFQWKRMLDPKNAGEADYAYQLYYLKNGQKYQQGKAKAEDVGVKAIDDKTLQVTLEKPTPFFVSLTGFYALFPTNKNVVEKNPDWAKNADSYVGNGPFKLKTWAHDSKIEIVKNENYWNKNKVQLTQINFPMVGEEQTAYQMFLSKKINYLGTIPTDLVPKLLKEGKAKSTPIMGTYMYMFNVEKAPFNNAKIRKAFSLAIDREKLVKNVTQGGQAPATGWVPWEFNDPVANKPFYQARPPYLPSTANPDEAKKLLAEGLKELGMTELPEVTLDYNTSEAHKKIAEAVQQMWKENLGVEVKMRNSEFKVYLDKTKAGDFQVARMGWLADYVDPMTFADYYLTDGGNNDTNWGNPEYDKLIAEAKSTADQKVRMEKMHQAEAILMDEMPVAPLYFYTINYMMDDKLKNVIHDVTGHTDYTYAYIEE</sequence>
<dbReference type="Proteomes" id="UP000535491">
    <property type="component" value="Unassembled WGS sequence"/>
</dbReference>
<dbReference type="GO" id="GO:1904680">
    <property type="term" value="F:peptide transmembrane transporter activity"/>
    <property type="evidence" value="ECO:0007669"/>
    <property type="project" value="TreeGrafter"/>
</dbReference>
<dbReference type="InterPro" id="IPR030678">
    <property type="entry name" value="Peptide/Ni-bd"/>
</dbReference>
<dbReference type="Gene3D" id="3.90.76.10">
    <property type="entry name" value="Dipeptide-binding Protein, Domain 1"/>
    <property type="match status" value="1"/>
</dbReference>
<dbReference type="Gene3D" id="3.10.105.10">
    <property type="entry name" value="Dipeptide-binding Protein, Domain 3"/>
    <property type="match status" value="1"/>
</dbReference>
<feature type="domain" description="Solute-binding protein family 5" evidence="7">
    <location>
        <begin position="80"/>
        <end position="465"/>
    </location>
</feature>
<dbReference type="PANTHER" id="PTHR30290:SF79">
    <property type="entry name" value="DIPEPTIDE-BINDING PROTEIN DPPE"/>
    <property type="match status" value="1"/>
</dbReference>
<evidence type="ECO:0000256" key="6">
    <source>
        <dbReference type="SAM" id="SignalP"/>
    </source>
</evidence>
<dbReference type="InterPro" id="IPR000914">
    <property type="entry name" value="SBP_5_dom"/>
</dbReference>
<dbReference type="PIRSF" id="PIRSF002741">
    <property type="entry name" value="MppA"/>
    <property type="match status" value="1"/>
</dbReference>
<dbReference type="FunFam" id="3.10.105.10:FF:000001">
    <property type="entry name" value="Oligopeptide ABC transporter, oligopeptide-binding protein"/>
    <property type="match status" value="1"/>
</dbReference>
<name>A0A7W2A7I8_9BACL</name>
<feature type="chain" id="PRO_5039092493" evidence="6">
    <location>
        <begin position="21"/>
        <end position="543"/>
    </location>
</feature>
<dbReference type="GO" id="GO:0043190">
    <property type="term" value="C:ATP-binding cassette (ABC) transporter complex"/>
    <property type="evidence" value="ECO:0007669"/>
    <property type="project" value="InterPro"/>
</dbReference>
<evidence type="ECO:0000313" key="9">
    <source>
        <dbReference type="Proteomes" id="UP000535491"/>
    </source>
</evidence>
<gene>
    <name evidence="8" type="ORF">H1191_09865</name>
</gene>
<keyword evidence="9" id="KW-1185">Reference proteome</keyword>
<keyword evidence="4 6" id="KW-0732">Signal</keyword>
<proteinExistence type="inferred from homology"/>
<evidence type="ECO:0000256" key="1">
    <source>
        <dbReference type="ARBA" id="ARBA00004196"/>
    </source>
</evidence>
<dbReference type="InterPro" id="IPR039424">
    <property type="entry name" value="SBP_5"/>
</dbReference>
<dbReference type="FunFam" id="3.90.76.10:FF:000001">
    <property type="entry name" value="Oligopeptide ABC transporter substrate-binding protein"/>
    <property type="match status" value="1"/>
</dbReference>
<evidence type="ECO:0000256" key="2">
    <source>
        <dbReference type="ARBA" id="ARBA00005695"/>
    </source>
</evidence>
<evidence type="ECO:0000313" key="8">
    <source>
        <dbReference type="EMBL" id="MBA4494611.1"/>
    </source>
</evidence>
<dbReference type="PANTHER" id="PTHR30290">
    <property type="entry name" value="PERIPLASMIC BINDING COMPONENT OF ABC TRANSPORTER"/>
    <property type="match status" value="1"/>
</dbReference>
<dbReference type="Gene3D" id="3.40.190.10">
    <property type="entry name" value="Periplasmic binding protein-like II"/>
    <property type="match status" value="1"/>
</dbReference>
<keyword evidence="3" id="KW-0813">Transport</keyword>
<evidence type="ECO:0000256" key="4">
    <source>
        <dbReference type="ARBA" id="ARBA00022729"/>
    </source>
</evidence>
<comment type="caution">
    <text evidence="8">The sequence shown here is derived from an EMBL/GenBank/DDBJ whole genome shotgun (WGS) entry which is preliminary data.</text>
</comment>
<feature type="signal peptide" evidence="6">
    <location>
        <begin position="1"/>
        <end position="20"/>
    </location>
</feature>
<dbReference type="PROSITE" id="PS51257">
    <property type="entry name" value="PROKAR_LIPOPROTEIN"/>
    <property type="match status" value="1"/>
</dbReference>
<comment type="subcellular location">
    <subcellularLocation>
        <location evidence="1">Cell envelope</location>
    </subcellularLocation>
</comment>
<dbReference type="AlphaFoldDB" id="A0A7W2A7I8"/>
<evidence type="ECO:0000259" key="7">
    <source>
        <dbReference type="Pfam" id="PF00496"/>
    </source>
</evidence>
<protein>
    <submittedName>
        <fullName evidence="8">Peptide ABC transporter substrate-binding protein</fullName>
    </submittedName>
</protein>
<dbReference type="GO" id="GO:0015833">
    <property type="term" value="P:peptide transport"/>
    <property type="evidence" value="ECO:0007669"/>
    <property type="project" value="UniProtKB-KW"/>
</dbReference>
<evidence type="ECO:0000256" key="3">
    <source>
        <dbReference type="ARBA" id="ARBA00022448"/>
    </source>
</evidence>
<dbReference type="SUPFAM" id="SSF53850">
    <property type="entry name" value="Periplasmic binding protein-like II"/>
    <property type="match status" value="1"/>
</dbReference>
<evidence type="ECO:0000256" key="5">
    <source>
        <dbReference type="ARBA" id="ARBA00022856"/>
    </source>
</evidence>
<dbReference type="Pfam" id="PF00496">
    <property type="entry name" value="SBP_bac_5"/>
    <property type="match status" value="1"/>
</dbReference>
<keyword evidence="5" id="KW-0571">Peptide transport</keyword>
<dbReference type="EMBL" id="JACEIQ010000008">
    <property type="protein sequence ID" value="MBA4494611.1"/>
    <property type="molecule type" value="Genomic_DNA"/>
</dbReference>
<dbReference type="GO" id="GO:0030288">
    <property type="term" value="C:outer membrane-bounded periplasmic space"/>
    <property type="evidence" value="ECO:0007669"/>
    <property type="project" value="UniProtKB-ARBA"/>
</dbReference>